<dbReference type="InterPro" id="IPR001995">
    <property type="entry name" value="Peptidase_A2_cat"/>
</dbReference>
<keyword evidence="2" id="KW-0378">Hydrolase</keyword>
<dbReference type="Gene3D" id="2.40.70.10">
    <property type="entry name" value="Acid Proteases"/>
    <property type="match status" value="1"/>
</dbReference>
<dbReference type="Proteomes" id="UP000193719">
    <property type="component" value="Unassembled WGS sequence"/>
</dbReference>
<name>A0A1Y1VEV2_9FUNG</name>
<dbReference type="InterPro" id="IPR001969">
    <property type="entry name" value="Aspartic_peptidase_AS"/>
</dbReference>
<reference evidence="4 5" key="1">
    <citation type="submission" date="2016-08" db="EMBL/GenBank/DDBJ databases">
        <title>Genomes of anaerobic fungi encode conserved fungal cellulosomes for biomass hydrolysis.</title>
        <authorList>
            <consortium name="DOE Joint Genome Institute"/>
            <person name="Haitjema C.H."/>
            <person name="Gilmore S.P."/>
            <person name="Henske J.K."/>
            <person name="Solomon K.V."/>
            <person name="De Groot R."/>
            <person name="Kuo A."/>
            <person name="Mondo S.J."/>
            <person name="Salamov A.A."/>
            <person name="Labutti K."/>
            <person name="Zhao Z."/>
            <person name="Chiniquy J."/>
            <person name="Barry K."/>
            <person name="Brewer H.M."/>
            <person name="Purvine S.O."/>
            <person name="Wright A.T."/>
            <person name="Boxma B."/>
            <person name="Van Alen T."/>
            <person name="Hackstein J.H."/>
            <person name="Baker S.E."/>
            <person name="Grigoriev I.V."/>
            <person name="O'Malley M.A."/>
        </authorList>
    </citation>
    <scope>NUCLEOTIDE SEQUENCE [LARGE SCALE GENOMIC DNA]</scope>
    <source>
        <strain evidence="5">finn</strain>
    </source>
</reference>
<dbReference type="PROSITE" id="PS50175">
    <property type="entry name" value="ASP_PROT_RETROV"/>
    <property type="match status" value="1"/>
</dbReference>
<comment type="caution">
    <text evidence="4">The sequence shown here is derived from an EMBL/GenBank/DDBJ whole genome shotgun (WGS) entry which is preliminary data.</text>
</comment>
<feature type="domain" description="Peptidase A2" evidence="3">
    <location>
        <begin position="66"/>
        <end position="81"/>
    </location>
</feature>
<protein>
    <recommendedName>
        <fullName evidence="3">Peptidase A2 domain-containing protein</fullName>
    </recommendedName>
</protein>
<organism evidence="4 5">
    <name type="scientific">Piromyces finnis</name>
    <dbReference type="NCBI Taxonomy" id="1754191"/>
    <lineage>
        <taxon>Eukaryota</taxon>
        <taxon>Fungi</taxon>
        <taxon>Fungi incertae sedis</taxon>
        <taxon>Chytridiomycota</taxon>
        <taxon>Chytridiomycota incertae sedis</taxon>
        <taxon>Neocallimastigomycetes</taxon>
        <taxon>Neocallimastigales</taxon>
        <taxon>Neocallimastigaceae</taxon>
        <taxon>Piromyces</taxon>
    </lineage>
</organism>
<keyword evidence="1" id="KW-0645">Protease</keyword>
<evidence type="ECO:0000256" key="1">
    <source>
        <dbReference type="ARBA" id="ARBA00022750"/>
    </source>
</evidence>
<accession>A0A1Y1VEV2</accession>
<dbReference type="CDD" id="cd00303">
    <property type="entry name" value="retropepsin_like"/>
    <property type="match status" value="1"/>
</dbReference>
<reference evidence="4 5" key="2">
    <citation type="submission" date="2016-08" db="EMBL/GenBank/DDBJ databases">
        <title>Pervasive Adenine N6-methylation of Active Genes in Fungi.</title>
        <authorList>
            <consortium name="DOE Joint Genome Institute"/>
            <person name="Mondo S.J."/>
            <person name="Dannebaum R.O."/>
            <person name="Kuo R.C."/>
            <person name="Labutti K."/>
            <person name="Haridas S."/>
            <person name="Kuo A."/>
            <person name="Salamov A."/>
            <person name="Ahrendt S.R."/>
            <person name="Lipzen A."/>
            <person name="Sullivan W."/>
            <person name="Andreopoulos W.B."/>
            <person name="Clum A."/>
            <person name="Lindquist E."/>
            <person name="Daum C."/>
            <person name="Ramamoorthy G.K."/>
            <person name="Gryganskyi A."/>
            <person name="Culley D."/>
            <person name="Magnuson J.K."/>
            <person name="James T.Y."/>
            <person name="O'Malley M.A."/>
            <person name="Stajich J.E."/>
            <person name="Spatafora J.W."/>
            <person name="Visel A."/>
            <person name="Grigoriev I.V."/>
        </authorList>
    </citation>
    <scope>NUCLEOTIDE SEQUENCE [LARGE SCALE GENOMIC DNA]</scope>
    <source>
        <strain evidence="5">finn</strain>
    </source>
</reference>
<evidence type="ECO:0000313" key="4">
    <source>
        <dbReference type="EMBL" id="ORX53042.1"/>
    </source>
</evidence>
<dbReference type="SUPFAM" id="SSF50630">
    <property type="entry name" value="Acid proteases"/>
    <property type="match status" value="1"/>
</dbReference>
<gene>
    <name evidence="4" type="ORF">BCR36DRAFT_444092</name>
</gene>
<keyword evidence="1" id="KW-0064">Aspartyl protease</keyword>
<dbReference type="PROSITE" id="PS00141">
    <property type="entry name" value="ASP_PROTEASE"/>
    <property type="match status" value="1"/>
</dbReference>
<keyword evidence="5" id="KW-1185">Reference proteome</keyword>
<evidence type="ECO:0000256" key="2">
    <source>
        <dbReference type="ARBA" id="ARBA00022801"/>
    </source>
</evidence>
<dbReference type="EMBL" id="MCFH01000014">
    <property type="protein sequence ID" value="ORX53042.1"/>
    <property type="molecule type" value="Genomic_DNA"/>
</dbReference>
<proteinExistence type="predicted"/>
<sequence length="396" mass="46505">MDLNDDDINSFINIINENYNNKINENNDDADNDNDDDIINIADNEINVINKINIASVIGSIDNNIVRVLVDTGSDVNVITKSFFNLISANHNITHFKRTFFKLASKQVISTNQAVNLTLKFGDLKIYALFWILEDEDSCYDIILGRQSQKDHRLYIDPDDDSLYMKTNSSPIMVARPSNFKQNKNNLSNISMIHCFNPSNINESQFNSFNNNIKIQNFNSTFNNKNKLLYSIKFRHLFKFKNKYFYPKYHIFHSNFSKFPKRIKNDSLIKFSINKSNLVGRDEAEKTPIIHEKCHKIKIYKNKSKILKYNHLNININRKLKSRKKRNKQNDIIKNSSNNSFKNIYFSIIKSVKESISNSIIFNLKDYIKSVTSILKRHYFDILKSKFHLFSKFKER</sequence>
<dbReference type="AlphaFoldDB" id="A0A1Y1VEV2"/>
<dbReference type="InterPro" id="IPR021109">
    <property type="entry name" value="Peptidase_aspartic_dom_sf"/>
</dbReference>
<dbReference type="OrthoDB" id="2179436at2759"/>
<evidence type="ECO:0000313" key="5">
    <source>
        <dbReference type="Proteomes" id="UP000193719"/>
    </source>
</evidence>
<dbReference type="GO" id="GO:0006508">
    <property type="term" value="P:proteolysis"/>
    <property type="evidence" value="ECO:0007669"/>
    <property type="project" value="InterPro"/>
</dbReference>
<dbReference type="GO" id="GO:0004190">
    <property type="term" value="F:aspartic-type endopeptidase activity"/>
    <property type="evidence" value="ECO:0007669"/>
    <property type="project" value="UniProtKB-KW"/>
</dbReference>
<evidence type="ECO:0000259" key="3">
    <source>
        <dbReference type="PROSITE" id="PS50175"/>
    </source>
</evidence>